<dbReference type="InterPro" id="IPR040452">
    <property type="entry name" value="SfsA_C"/>
</dbReference>
<dbReference type="RefSeq" id="WP_128745403.1">
    <property type="nucleotide sequence ID" value="NZ_CP035281.1"/>
</dbReference>
<gene>
    <name evidence="3" type="ORF">EQM06_05645</name>
</gene>
<dbReference type="PANTHER" id="PTHR30545:SF2">
    <property type="entry name" value="SUGAR FERMENTATION STIMULATION PROTEIN A"/>
    <property type="match status" value="1"/>
</dbReference>
<dbReference type="Gene3D" id="2.40.50.580">
    <property type="match status" value="1"/>
</dbReference>
<dbReference type="PANTHER" id="PTHR30545">
    <property type="entry name" value="SUGAR FERMENTATION STIMULATION PROTEIN A"/>
    <property type="match status" value="1"/>
</dbReference>
<dbReference type="InterPro" id="IPR005224">
    <property type="entry name" value="SfsA"/>
</dbReference>
<dbReference type="GO" id="GO:0003677">
    <property type="term" value="F:DNA binding"/>
    <property type="evidence" value="ECO:0007669"/>
    <property type="project" value="InterPro"/>
</dbReference>
<dbReference type="EMBL" id="CP035281">
    <property type="protein sequence ID" value="QAT42754.1"/>
    <property type="molecule type" value="Genomic_DNA"/>
</dbReference>
<dbReference type="InterPro" id="IPR041465">
    <property type="entry name" value="SfsA_N"/>
</dbReference>
<sequence length="229" mass="26508">MTESNELSFVYGVFQSEIKNRFLCIVRINDEDVTCYIPSSCRLSNFIDMNGRSVLLKPVITPNARTPYAVYAVKYRRGYILLNLAESNRVIESQIHRRLFHFLGKRKSITHEYMIGNYKADLFIHDSRTIVEIKSTLAFGESACFPTVYSERAVKQLKEISKSLDEGYRVCYILVSLNPQVKKIAINRKVDDFYRAFRECVDKGMLCSALSIQIKNQKPEIHSRIEITI</sequence>
<dbReference type="Pfam" id="PF17746">
    <property type="entry name" value="SfsA_N"/>
    <property type="match status" value="1"/>
</dbReference>
<dbReference type="KEGG" id="amij:EQM06_05645"/>
<keyword evidence="4" id="KW-1185">Reference proteome</keyword>
<proteinExistence type="predicted"/>
<reference evidence="3 4" key="1">
    <citation type="submission" date="2019-01" db="EMBL/GenBank/DDBJ databases">
        <title>Draft genomes of a novel of Aminipila strains.</title>
        <authorList>
            <person name="Ma S."/>
        </authorList>
    </citation>
    <scope>NUCLEOTIDE SEQUENCE [LARGE SCALE GENOMIC DNA]</scope>
    <source>
        <strain evidence="4">JN-39</strain>
    </source>
</reference>
<name>A0A410PV10_9FIRM</name>
<dbReference type="OrthoDB" id="2045492at2"/>
<organism evidence="3 4">
    <name type="scientific">Aminipila luticellarii</name>
    <dbReference type="NCBI Taxonomy" id="2507160"/>
    <lineage>
        <taxon>Bacteria</taxon>
        <taxon>Bacillati</taxon>
        <taxon>Bacillota</taxon>
        <taxon>Clostridia</taxon>
        <taxon>Peptostreptococcales</taxon>
        <taxon>Anaerovoracaceae</taxon>
        <taxon>Aminipila</taxon>
    </lineage>
</organism>
<protein>
    <submittedName>
        <fullName evidence="3">DNA/RNA nuclease SfsA</fullName>
    </submittedName>
</protein>
<evidence type="ECO:0000313" key="4">
    <source>
        <dbReference type="Proteomes" id="UP000287601"/>
    </source>
</evidence>
<evidence type="ECO:0000313" key="3">
    <source>
        <dbReference type="EMBL" id="QAT42754.1"/>
    </source>
</evidence>
<dbReference type="Gene3D" id="3.40.1350.60">
    <property type="match status" value="1"/>
</dbReference>
<accession>A0A410PV10</accession>
<evidence type="ECO:0000259" key="2">
    <source>
        <dbReference type="Pfam" id="PF17746"/>
    </source>
</evidence>
<feature type="domain" description="Sugar fermentation stimulation protein C-terminal" evidence="1">
    <location>
        <begin position="87"/>
        <end position="217"/>
    </location>
</feature>
<feature type="domain" description="SfsA N-terminal OB" evidence="2">
    <location>
        <begin position="20"/>
        <end position="81"/>
    </location>
</feature>
<evidence type="ECO:0000259" key="1">
    <source>
        <dbReference type="Pfam" id="PF03749"/>
    </source>
</evidence>
<dbReference type="AlphaFoldDB" id="A0A410PV10"/>
<dbReference type="Proteomes" id="UP000287601">
    <property type="component" value="Chromosome"/>
</dbReference>
<dbReference type="Pfam" id="PF03749">
    <property type="entry name" value="SfsA"/>
    <property type="match status" value="1"/>
</dbReference>